<sequence>MPTILRLDGYRFYFYSGEGNEPPHIHVEFGDKLAKYWLEPVELASSKRFRAHELGPLREVVLANRDAFLKAWHEHLDPRN</sequence>
<accession>A0ABX7C1A0</accession>
<protein>
    <submittedName>
        <fullName evidence="1">DUF4160 domain-containing protein</fullName>
    </submittedName>
</protein>
<dbReference type="InterPro" id="IPR025427">
    <property type="entry name" value="DUF4160"/>
</dbReference>
<reference evidence="1 2" key="1">
    <citation type="submission" date="2021-01" db="EMBL/GenBank/DDBJ databases">
        <title>Genome seq and assembly of Devosia sp. LEGU1.</title>
        <authorList>
            <person name="Chhetri G."/>
        </authorList>
    </citation>
    <scope>NUCLEOTIDE SEQUENCE [LARGE SCALE GENOMIC DNA]</scope>
    <source>
        <strain evidence="1 2">LEGU1</strain>
    </source>
</reference>
<evidence type="ECO:0000313" key="1">
    <source>
        <dbReference type="EMBL" id="QQR37958.1"/>
    </source>
</evidence>
<proteinExistence type="predicted"/>
<dbReference type="Proteomes" id="UP000595857">
    <property type="component" value="Chromosome"/>
</dbReference>
<name>A0ABX7C1A0_9HYPH</name>
<organism evidence="1 2">
    <name type="scientific">Devosia rhizoryzae</name>
    <dbReference type="NCBI Taxonomy" id="2774137"/>
    <lineage>
        <taxon>Bacteria</taxon>
        <taxon>Pseudomonadati</taxon>
        <taxon>Pseudomonadota</taxon>
        <taxon>Alphaproteobacteria</taxon>
        <taxon>Hyphomicrobiales</taxon>
        <taxon>Devosiaceae</taxon>
        <taxon>Devosia</taxon>
    </lineage>
</organism>
<dbReference type="EMBL" id="CP068046">
    <property type="protein sequence ID" value="QQR37958.1"/>
    <property type="molecule type" value="Genomic_DNA"/>
</dbReference>
<dbReference type="Pfam" id="PF13711">
    <property type="entry name" value="DUF4160"/>
    <property type="match status" value="1"/>
</dbReference>
<gene>
    <name evidence="1" type="ORF">JI748_09075</name>
</gene>
<dbReference type="RefSeq" id="WP_201629760.1">
    <property type="nucleotide sequence ID" value="NZ_CP068046.1"/>
</dbReference>
<evidence type="ECO:0000313" key="2">
    <source>
        <dbReference type="Proteomes" id="UP000595857"/>
    </source>
</evidence>
<keyword evidence="2" id="KW-1185">Reference proteome</keyword>